<evidence type="ECO:0000313" key="3">
    <source>
        <dbReference type="Proteomes" id="UP001596031"/>
    </source>
</evidence>
<dbReference type="InterPro" id="IPR050126">
    <property type="entry name" value="Ap4A_hydrolase"/>
</dbReference>
<dbReference type="PANTHER" id="PTHR42850:SF10">
    <property type="entry name" value="SERINE_THREONINE-PROTEIN PHOSPHATASE 1"/>
    <property type="match status" value="1"/>
</dbReference>
<dbReference type="InterPro" id="IPR006186">
    <property type="entry name" value="Ser/Thr-sp_prot-phosphatase"/>
</dbReference>
<feature type="domain" description="Serine/threonine specific protein phosphatases" evidence="1">
    <location>
        <begin position="66"/>
        <end position="71"/>
    </location>
</feature>
<accession>A0ABW0PJK4</accession>
<dbReference type="PROSITE" id="PS00125">
    <property type="entry name" value="SER_THR_PHOSPHATASE"/>
    <property type="match status" value="1"/>
</dbReference>
<keyword evidence="3" id="KW-1185">Reference proteome</keyword>
<dbReference type="Proteomes" id="UP001596031">
    <property type="component" value="Unassembled WGS sequence"/>
</dbReference>
<gene>
    <name evidence="2" type="ORF">ACFPOU_17160</name>
</gene>
<dbReference type="EMBL" id="JBHSMS010000056">
    <property type="protein sequence ID" value="MFC5512834.1"/>
    <property type="molecule type" value="Genomic_DNA"/>
</dbReference>
<dbReference type="Gene3D" id="3.60.21.10">
    <property type="match status" value="1"/>
</dbReference>
<dbReference type="RefSeq" id="WP_379723863.1">
    <property type="nucleotide sequence ID" value="NZ_JBHSMS010000056.1"/>
</dbReference>
<organism evidence="2 3">
    <name type="scientific">Massilia jejuensis</name>
    <dbReference type="NCBI Taxonomy" id="648894"/>
    <lineage>
        <taxon>Bacteria</taxon>
        <taxon>Pseudomonadati</taxon>
        <taxon>Pseudomonadota</taxon>
        <taxon>Betaproteobacteria</taxon>
        <taxon>Burkholderiales</taxon>
        <taxon>Oxalobacteraceae</taxon>
        <taxon>Telluria group</taxon>
        <taxon>Massilia</taxon>
    </lineage>
</organism>
<name>A0ABW0PJK4_9BURK</name>
<dbReference type="SUPFAM" id="SSF56300">
    <property type="entry name" value="Metallo-dependent phosphatases"/>
    <property type="match status" value="1"/>
</dbReference>
<sequence length="213" mass="23594">MRTMPAVILSSATFTDVLGKLSAELDLVKFDRRLDRLFSVGDLVDRGPESAAVVIEWLTQPWFYAVRGNHEQMALDYLVGDLDSRDYRQYGGAWFMELSLQEQRRIAAQFDVLPVVLEVETSSGLVGIVHGDCPFASWTELIAGLNGDDALLVADTCLYSRERITSDDESGVAGVARMFVGYTPVQRPISLGNVHYIDTGAVFGNRLTLTRIN</sequence>
<reference evidence="3" key="1">
    <citation type="journal article" date="2019" name="Int. J. Syst. Evol. Microbiol.">
        <title>The Global Catalogue of Microorganisms (GCM) 10K type strain sequencing project: providing services to taxonomists for standard genome sequencing and annotation.</title>
        <authorList>
            <consortium name="The Broad Institute Genomics Platform"/>
            <consortium name="The Broad Institute Genome Sequencing Center for Infectious Disease"/>
            <person name="Wu L."/>
            <person name="Ma J."/>
        </authorList>
    </citation>
    <scope>NUCLEOTIDE SEQUENCE [LARGE SCALE GENOMIC DNA]</scope>
    <source>
        <strain evidence="3">CCUG 38813</strain>
    </source>
</reference>
<proteinExistence type="predicted"/>
<comment type="caution">
    <text evidence="2">The sequence shown here is derived from an EMBL/GenBank/DDBJ whole genome shotgun (WGS) entry which is preliminary data.</text>
</comment>
<protein>
    <submittedName>
        <fullName evidence="2">Metallophosphoesterase</fullName>
    </submittedName>
</protein>
<evidence type="ECO:0000259" key="1">
    <source>
        <dbReference type="PROSITE" id="PS00125"/>
    </source>
</evidence>
<dbReference type="InterPro" id="IPR029052">
    <property type="entry name" value="Metallo-depent_PP-like"/>
</dbReference>
<evidence type="ECO:0000313" key="2">
    <source>
        <dbReference type="EMBL" id="MFC5512834.1"/>
    </source>
</evidence>
<dbReference type="InterPro" id="IPR004843">
    <property type="entry name" value="Calcineurin-like_PHP"/>
</dbReference>
<dbReference type="PANTHER" id="PTHR42850">
    <property type="entry name" value="METALLOPHOSPHOESTERASE"/>
    <property type="match status" value="1"/>
</dbReference>
<dbReference type="Pfam" id="PF00149">
    <property type="entry name" value="Metallophos"/>
    <property type="match status" value="1"/>
</dbReference>